<dbReference type="InterPro" id="IPR050478">
    <property type="entry name" value="Ethylene_sulfur-biosynth"/>
</dbReference>
<evidence type="ECO:0000259" key="6">
    <source>
        <dbReference type="Pfam" id="PF04864"/>
    </source>
</evidence>
<dbReference type="GO" id="GO:0008483">
    <property type="term" value="F:transaminase activity"/>
    <property type="evidence" value="ECO:0007669"/>
    <property type="project" value="UniProtKB-KW"/>
</dbReference>
<name>A0A2U1QC82_ARTAN</name>
<accession>A0A2U1QC82</accession>
<sequence>MGGTDQVRSTRRSPATTNGGDMWQNPEGAPKNLASDAIINLDHGDPTMYVPFWKSIGDKCTVVFKGYESLSYFSNPKNPCWFLEPKLEESIKRLHGAVGNAVTDGYSIVVGTGSSQLLQAVLYAVTSHDQANPINVVSAAPYYSSYPEIMDLVKSGLYKWGGDAHGFDKDEPYVELVTSPNNPNGVIRGAVVNRGGILVHDLAYYWPQYTPITSSLDFDVMLFTASKCTGHAGSRIGWALVKDQEVAKKMTKYMEVTTIGVSKESQLRVAKILQVVADGCKRFGSPDGDNFFEFGQKMMAKRWEILRETVKKTQMFTLPKFALQHCTYFGELTQAYPAFAWIKCKEGIEDCEKLFRGHKILTRSGRRFGSDPAFVRGSSLYIMRQHSGWSFISAGAPRNKGL</sequence>
<dbReference type="Proteomes" id="UP000245207">
    <property type="component" value="Unassembled WGS sequence"/>
</dbReference>
<dbReference type="GO" id="GO:0006520">
    <property type="term" value="P:amino acid metabolic process"/>
    <property type="evidence" value="ECO:0007669"/>
    <property type="project" value="TreeGrafter"/>
</dbReference>
<evidence type="ECO:0000256" key="3">
    <source>
        <dbReference type="ARBA" id="ARBA00022576"/>
    </source>
</evidence>
<proteinExistence type="inferred from homology"/>
<dbReference type="InterPro" id="IPR015422">
    <property type="entry name" value="PyrdxlP-dep_Trfase_small"/>
</dbReference>
<dbReference type="OrthoDB" id="2020362at2759"/>
<dbReference type="EMBL" id="PKPP01000232">
    <property type="protein sequence ID" value="PWA95587.1"/>
    <property type="molecule type" value="Genomic_DNA"/>
</dbReference>
<keyword evidence="8" id="KW-1185">Reference proteome</keyword>
<dbReference type="InterPro" id="IPR006948">
    <property type="entry name" value="Alliinase_C"/>
</dbReference>
<dbReference type="PANTHER" id="PTHR43795">
    <property type="entry name" value="BIFUNCTIONAL ASPARTATE AMINOTRANSFERASE AND GLUTAMATE/ASPARTATE-PREPHENATE AMINOTRANSFERASE-RELATED"/>
    <property type="match status" value="1"/>
</dbReference>
<evidence type="ECO:0000256" key="5">
    <source>
        <dbReference type="SAM" id="MobiDB-lite"/>
    </source>
</evidence>
<feature type="domain" description="Alliinase C-terminal" evidence="6">
    <location>
        <begin position="39"/>
        <end position="378"/>
    </location>
</feature>
<dbReference type="GO" id="GO:0016846">
    <property type="term" value="F:carbon-sulfur lyase activity"/>
    <property type="evidence" value="ECO:0007669"/>
    <property type="project" value="InterPro"/>
</dbReference>
<dbReference type="PANTHER" id="PTHR43795:SF15">
    <property type="entry name" value="TRYPTOPHAN AMINOTRANSFERASE-RELATED PROTEIN 1"/>
    <property type="match status" value="1"/>
</dbReference>
<dbReference type="STRING" id="35608.A0A2U1QC82"/>
<protein>
    <submittedName>
        <fullName evidence="7">Tryptophan aminotransferase</fullName>
    </submittedName>
</protein>
<gene>
    <name evidence="7" type="ORF">CTI12_AA048310</name>
</gene>
<comment type="caution">
    <text evidence="7">The sequence shown here is derived from an EMBL/GenBank/DDBJ whole genome shotgun (WGS) entry which is preliminary data.</text>
</comment>
<dbReference type="SUPFAM" id="SSF53383">
    <property type="entry name" value="PLP-dependent transferases"/>
    <property type="match status" value="1"/>
</dbReference>
<dbReference type="CDD" id="cd00609">
    <property type="entry name" value="AAT_like"/>
    <property type="match status" value="1"/>
</dbReference>
<keyword evidence="3 7" id="KW-0032">Aminotransferase</keyword>
<keyword evidence="4" id="KW-0663">Pyridoxal phosphate</keyword>
<dbReference type="InterPro" id="IPR015421">
    <property type="entry name" value="PyrdxlP-dep_Trfase_major"/>
</dbReference>
<evidence type="ECO:0000256" key="1">
    <source>
        <dbReference type="ARBA" id="ARBA00001933"/>
    </source>
</evidence>
<feature type="region of interest" description="Disordered" evidence="5">
    <location>
        <begin position="1"/>
        <end position="27"/>
    </location>
</feature>
<evidence type="ECO:0000313" key="8">
    <source>
        <dbReference type="Proteomes" id="UP000245207"/>
    </source>
</evidence>
<evidence type="ECO:0000313" key="7">
    <source>
        <dbReference type="EMBL" id="PWA95587.1"/>
    </source>
</evidence>
<organism evidence="7 8">
    <name type="scientific">Artemisia annua</name>
    <name type="common">Sweet wormwood</name>
    <dbReference type="NCBI Taxonomy" id="35608"/>
    <lineage>
        <taxon>Eukaryota</taxon>
        <taxon>Viridiplantae</taxon>
        <taxon>Streptophyta</taxon>
        <taxon>Embryophyta</taxon>
        <taxon>Tracheophyta</taxon>
        <taxon>Spermatophyta</taxon>
        <taxon>Magnoliopsida</taxon>
        <taxon>eudicotyledons</taxon>
        <taxon>Gunneridae</taxon>
        <taxon>Pentapetalae</taxon>
        <taxon>asterids</taxon>
        <taxon>campanulids</taxon>
        <taxon>Asterales</taxon>
        <taxon>Asteraceae</taxon>
        <taxon>Asteroideae</taxon>
        <taxon>Anthemideae</taxon>
        <taxon>Artemisiinae</taxon>
        <taxon>Artemisia</taxon>
    </lineage>
</organism>
<dbReference type="Gene3D" id="3.40.640.10">
    <property type="entry name" value="Type I PLP-dependent aspartate aminotransferase-like (Major domain)"/>
    <property type="match status" value="1"/>
</dbReference>
<comment type="similarity">
    <text evidence="2">Belongs to the alliinase family.</text>
</comment>
<dbReference type="InterPro" id="IPR037029">
    <property type="entry name" value="Alliinase_N_sf"/>
</dbReference>
<dbReference type="Gene3D" id="3.90.1150.10">
    <property type="entry name" value="Aspartate Aminotransferase, domain 1"/>
    <property type="match status" value="1"/>
</dbReference>
<evidence type="ECO:0000256" key="2">
    <source>
        <dbReference type="ARBA" id="ARBA00006312"/>
    </source>
</evidence>
<reference evidence="7 8" key="1">
    <citation type="journal article" date="2018" name="Mol. Plant">
        <title>The genome of Artemisia annua provides insight into the evolution of Asteraceae family and artemisinin biosynthesis.</title>
        <authorList>
            <person name="Shen Q."/>
            <person name="Zhang L."/>
            <person name="Liao Z."/>
            <person name="Wang S."/>
            <person name="Yan T."/>
            <person name="Shi P."/>
            <person name="Liu M."/>
            <person name="Fu X."/>
            <person name="Pan Q."/>
            <person name="Wang Y."/>
            <person name="Lv Z."/>
            <person name="Lu X."/>
            <person name="Zhang F."/>
            <person name="Jiang W."/>
            <person name="Ma Y."/>
            <person name="Chen M."/>
            <person name="Hao X."/>
            <person name="Li L."/>
            <person name="Tang Y."/>
            <person name="Lv G."/>
            <person name="Zhou Y."/>
            <person name="Sun X."/>
            <person name="Brodelius P.E."/>
            <person name="Rose J.K.C."/>
            <person name="Tang K."/>
        </authorList>
    </citation>
    <scope>NUCLEOTIDE SEQUENCE [LARGE SCALE GENOMIC DNA]</scope>
    <source>
        <strain evidence="8">cv. Huhao1</strain>
        <tissue evidence="7">Leaf</tissue>
    </source>
</reference>
<dbReference type="Gene3D" id="2.10.25.30">
    <property type="entry name" value="EGF-like, alliinase"/>
    <property type="match status" value="1"/>
</dbReference>
<evidence type="ECO:0000256" key="4">
    <source>
        <dbReference type="ARBA" id="ARBA00022898"/>
    </source>
</evidence>
<dbReference type="Pfam" id="PF04864">
    <property type="entry name" value="Alliinase_C"/>
    <property type="match status" value="1"/>
</dbReference>
<comment type="cofactor">
    <cofactor evidence="1">
        <name>pyridoxal 5'-phosphate</name>
        <dbReference type="ChEBI" id="CHEBI:597326"/>
    </cofactor>
</comment>
<dbReference type="InterPro" id="IPR015424">
    <property type="entry name" value="PyrdxlP-dep_Trfase"/>
</dbReference>
<dbReference type="AlphaFoldDB" id="A0A2U1QC82"/>
<keyword evidence="7" id="KW-0808">Transferase</keyword>